<dbReference type="RefSeq" id="WP_185134655.1">
    <property type="nucleotide sequence ID" value="NZ_BORM01000034.1"/>
</dbReference>
<feature type="transmembrane region" description="Helical" evidence="1">
    <location>
        <begin position="123"/>
        <end position="146"/>
    </location>
</feature>
<evidence type="ECO:0000313" key="3">
    <source>
        <dbReference type="Proteomes" id="UP000553776"/>
    </source>
</evidence>
<proteinExistence type="predicted"/>
<organism evidence="2 3">
    <name type="scientific">Cohnella xylanilytica</name>
    <dbReference type="NCBI Taxonomy" id="557555"/>
    <lineage>
        <taxon>Bacteria</taxon>
        <taxon>Bacillati</taxon>
        <taxon>Bacillota</taxon>
        <taxon>Bacilli</taxon>
        <taxon>Bacillales</taxon>
        <taxon>Paenibacillaceae</taxon>
        <taxon>Cohnella</taxon>
    </lineage>
</organism>
<name>A0A841TYA1_9BACL</name>
<comment type="caution">
    <text evidence="2">The sequence shown here is derived from an EMBL/GenBank/DDBJ whole genome shotgun (WGS) entry which is preliminary data.</text>
</comment>
<feature type="transmembrane region" description="Helical" evidence="1">
    <location>
        <begin position="47"/>
        <end position="72"/>
    </location>
</feature>
<reference evidence="2 3" key="1">
    <citation type="submission" date="2020-08" db="EMBL/GenBank/DDBJ databases">
        <title>Cohnella phylogeny.</title>
        <authorList>
            <person name="Dunlap C."/>
        </authorList>
    </citation>
    <scope>NUCLEOTIDE SEQUENCE [LARGE SCALE GENOMIC DNA]</scope>
    <source>
        <strain evidence="2 3">DSM 25239</strain>
    </source>
</reference>
<sequence length="205" mass="22403">MRTLSELLTVWTTTRAAGITSYLLLYVSTVAGLLVSSRMASKRAKAAILGVHQWSGWFGFLFGAMHGMVLLFDRYVGYSAFELAVPFASDDHRYLNGIGTLTFYISALLLLSSDLMKKLGKRVWRAIHFLAFAGYGLALCHGLLLGTDSRQGWMLAMYAATAASVVLLTAMRIYGARRKSSSSEYIPPAGGAKPVPLAGERRIVR</sequence>
<dbReference type="AlphaFoldDB" id="A0A841TYA1"/>
<keyword evidence="1" id="KW-0472">Membrane</keyword>
<keyword evidence="1" id="KW-1133">Transmembrane helix</keyword>
<protein>
    <submittedName>
        <fullName evidence="2">Ferric reductase-like transmembrane domain-containing protein</fullName>
    </submittedName>
</protein>
<evidence type="ECO:0000313" key="2">
    <source>
        <dbReference type="EMBL" id="MBB6690624.1"/>
    </source>
</evidence>
<dbReference type="Proteomes" id="UP000553776">
    <property type="component" value="Unassembled WGS sequence"/>
</dbReference>
<dbReference type="EMBL" id="JACJVR010000013">
    <property type="protein sequence ID" value="MBB6690624.1"/>
    <property type="molecule type" value="Genomic_DNA"/>
</dbReference>
<keyword evidence="1 2" id="KW-0812">Transmembrane</keyword>
<feature type="transmembrane region" description="Helical" evidence="1">
    <location>
        <begin position="152"/>
        <end position="174"/>
    </location>
</feature>
<feature type="transmembrane region" description="Helical" evidence="1">
    <location>
        <begin position="92"/>
        <end position="111"/>
    </location>
</feature>
<keyword evidence="3" id="KW-1185">Reference proteome</keyword>
<accession>A0A841TYA1</accession>
<feature type="transmembrane region" description="Helical" evidence="1">
    <location>
        <begin position="16"/>
        <end position="35"/>
    </location>
</feature>
<evidence type="ECO:0000256" key="1">
    <source>
        <dbReference type="SAM" id="Phobius"/>
    </source>
</evidence>
<gene>
    <name evidence="2" type="ORF">H7B90_04325</name>
</gene>